<feature type="transmembrane region" description="Helical" evidence="2">
    <location>
        <begin position="12"/>
        <end position="39"/>
    </location>
</feature>
<evidence type="ECO:0000256" key="1">
    <source>
        <dbReference type="SAM" id="MobiDB-lite"/>
    </source>
</evidence>
<evidence type="ECO:0000256" key="2">
    <source>
        <dbReference type="SAM" id="Phobius"/>
    </source>
</evidence>
<evidence type="ECO:0000313" key="3">
    <source>
        <dbReference type="EMBL" id="TQF15620.1"/>
    </source>
</evidence>
<organism evidence="3 4">
    <name type="scientific">Myxococcus llanfairpwllgwyngyllgogerychwyrndrobwllllantysiliogogogochensis</name>
    <dbReference type="NCBI Taxonomy" id="2590453"/>
    <lineage>
        <taxon>Bacteria</taxon>
        <taxon>Pseudomonadati</taxon>
        <taxon>Myxococcota</taxon>
        <taxon>Myxococcia</taxon>
        <taxon>Myxococcales</taxon>
        <taxon>Cystobacterineae</taxon>
        <taxon>Myxococcaceae</taxon>
        <taxon>Myxococcus</taxon>
    </lineage>
</organism>
<accession>A0A540X306</accession>
<comment type="caution">
    <text evidence="3">The sequence shown here is derived from an EMBL/GenBank/DDBJ whole genome shotgun (WGS) entry which is preliminary data.</text>
</comment>
<protein>
    <recommendedName>
        <fullName evidence="5">Type 4 fimbrial biogenesis protein PilX N-terminal domain-containing protein</fullName>
    </recommendedName>
</protein>
<keyword evidence="2" id="KW-0472">Membrane</keyword>
<dbReference type="AlphaFoldDB" id="A0A540X306"/>
<reference evidence="3 4" key="1">
    <citation type="submission" date="2019-06" db="EMBL/GenBank/DDBJ databases">
        <authorList>
            <person name="Livingstone P."/>
            <person name="Whitworth D."/>
        </authorList>
    </citation>
    <scope>NUCLEOTIDE SEQUENCE [LARGE SCALE GENOMIC DNA]</scope>
    <source>
        <strain evidence="3 4">AM401</strain>
    </source>
</reference>
<keyword evidence="2" id="KW-0812">Transmembrane</keyword>
<dbReference type="RefSeq" id="WP_141642695.1">
    <property type="nucleotide sequence ID" value="NZ_VIFM01000039.1"/>
</dbReference>
<gene>
    <name evidence="3" type="ORF">FJV41_12565</name>
</gene>
<dbReference type="EMBL" id="VIFM01000039">
    <property type="protein sequence ID" value="TQF15620.1"/>
    <property type="molecule type" value="Genomic_DNA"/>
</dbReference>
<sequence>MSPKSRKPFHRAARGATLIVVVMLVTVLLGLVASLMVYAGGERVRAVASSRTGQRQSCAESGLQLARSYYGRNYSSWNTYLAAPTIHDPVRSTFNPTPADPFSTALRTANRALFADVDGDGEDDVYLYIRDNEDEFDPVAPNWRRDNDQVVVVGAVCISKTLRPRRSDGTQSPTTLALEGLLSYNGGGGANTSQGTTGTGSGNHN</sequence>
<dbReference type="Proteomes" id="UP000315369">
    <property type="component" value="Unassembled WGS sequence"/>
</dbReference>
<keyword evidence="2" id="KW-1133">Transmembrane helix</keyword>
<proteinExistence type="predicted"/>
<dbReference type="OrthoDB" id="5512389at2"/>
<keyword evidence="4" id="KW-1185">Reference proteome</keyword>
<evidence type="ECO:0000313" key="4">
    <source>
        <dbReference type="Proteomes" id="UP000315369"/>
    </source>
</evidence>
<name>A0A540X306_9BACT</name>
<evidence type="ECO:0008006" key="5">
    <source>
        <dbReference type="Google" id="ProtNLM"/>
    </source>
</evidence>
<feature type="region of interest" description="Disordered" evidence="1">
    <location>
        <begin position="186"/>
        <end position="205"/>
    </location>
</feature>